<feature type="domain" description="THIF-type NAD/FAD binding fold" evidence="6">
    <location>
        <begin position="23"/>
        <end position="530"/>
    </location>
</feature>
<comment type="pathway">
    <text evidence="1 4">Protein modification; protein neddylation.</text>
</comment>
<dbReference type="PIRSF" id="PIRSF039099">
    <property type="entry name" value="APP-BP1"/>
    <property type="match status" value="1"/>
</dbReference>
<evidence type="ECO:0000256" key="3">
    <source>
        <dbReference type="ARBA" id="ARBA00022786"/>
    </source>
</evidence>
<dbReference type="GO" id="GO:0045116">
    <property type="term" value="P:protein neddylation"/>
    <property type="evidence" value="ECO:0007669"/>
    <property type="project" value="UniProtKB-UniRule"/>
</dbReference>
<dbReference type="InterPro" id="IPR000594">
    <property type="entry name" value="ThiF_NAD_FAD-bd"/>
</dbReference>
<dbReference type="InterPro" id="IPR030667">
    <property type="entry name" value="APP-BP1"/>
</dbReference>
<dbReference type="SUPFAM" id="SSF69572">
    <property type="entry name" value="Activating enzymes of the ubiquitin-like proteins"/>
    <property type="match status" value="1"/>
</dbReference>
<dbReference type="PANTHER" id="PTHR10953:SF29">
    <property type="entry name" value="NEDD8-ACTIVATING ENZYME E1 REGULATORY SUBUNIT"/>
    <property type="match status" value="1"/>
</dbReference>
<dbReference type="STRING" id="503106.A0A218Z536"/>
<sequence length="532" mass="58868">MTEVITDQVPPALHGPSDKEKKYDRQLRLWAASGQQALEDSHLLLLNSGAGTVGVETLKNLVLPGIGKFTIADGALVEETDLGVNFFLDDASLGKSRAESCVKLLLELNPDVKGEWFQSKEAGLIIFQQGTPFDIEQKYTLIMYTHPIDPQTLRTVQKYALEHKVPLIAIQSTGFYSYFQTTLPSCFPIVETHPDTTATTDLRLLTPWEQLSKFADDLTHDLDTQPAHEHGHIPYVALLLHFLAKWKEEHGSLPSTYKEKTDFRKVVLDATRTGTPEGGEENFDEAVAAVLKTVSMPTLPSAVREVFVYEPNEVESKSSFWIIAAAIKKFYEKHKELPLPGSVPDMKAQSTVYVQLQNIYKAKARKDIAEVLETVRSYPGGKDIEVAEVESFCKNAAFIKLIHGTESGRPKIQEIAKQELDSDENASLTMMPLSLLPIYLCLKATSHITSASTSEILASIEQTIPSPGLNPRLVQVAEEVARAQGGELHNISALTGGMVAQEVIKIITKQYIPIDNTCIFDGITSRTQVLRI</sequence>
<evidence type="ECO:0000256" key="2">
    <source>
        <dbReference type="ARBA" id="ARBA00006868"/>
    </source>
</evidence>
<evidence type="ECO:0000313" key="7">
    <source>
        <dbReference type="EMBL" id="OWP03169.1"/>
    </source>
</evidence>
<evidence type="ECO:0000256" key="5">
    <source>
        <dbReference type="SAM" id="MobiDB-lite"/>
    </source>
</evidence>
<name>A0A218Z536_9HELO</name>
<keyword evidence="3 4" id="KW-0833">Ubl conjugation pathway</keyword>
<protein>
    <recommendedName>
        <fullName evidence="4">NEDD8-activating enzyme E1 regulatory subunit</fullName>
    </recommendedName>
</protein>
<dbReference type="UniPathway" id="UPA00885"/>
<gene>
    <name evidence="7" type="ORF">B2J93_7195</name>
</gene>
<dbReference type="InterPro" id="IPR035985">
    <property type="entry name" value="Ubiquitin-activating_enz"/>
</dbReference>
<evidence type="ECO:0000259" key="6">
    <source>
        <dbReference type="Pfam" id="PF00899"/>
    </source>
</evidence>
<feature type="region of interest" description="Disordered" evidence="5">
    <location>
        <begin position="1"/>
        <end position="20"/>
    </location>
</feature>
<organism evidence="7 8">
    <name type="scientific">Diplocarpon coronariae</name>
    <dbReference type="NCBI Taxonomy" id="2795749"/>
    <lineage>
        <taxon>Eukaryota</taxon>
        <taxon>Fungi</taxon>
        <taxon>Dikarya</taxon>
        <taxon>Ascomycota</taxon>
        <taxon>Pezizomycotina</taxon>
        <taxon>Leotiomycetes</taxon>
        <taxon>Helotiales</taxon>
        <taxon>Drepanopezizaceae</taxon>
        <taxon>Diplocarpon</taxon>
    </lineage>
</organism>
<proteinExistence type="inferred from homology"/>
<evidence type="ECO:0000256" key="1">
    <source>
        <dbReference type="ARBA" id="ARBA00005032"/>
    </source>
</evidence>
<accession>A0A218Z536</accession>
<comment type="caution">
    <text evidence="7">The sequence shown here is derived from an EMBL/GenBank/DDBJ whole genome shotgun (WGS) entry which is preliminary data.</text>
</comment>
<dbReference type="OrthoDB" id="1708823at2759"/>
<dbReference type="GO" id="GO:0019781">
    <property type="term" value="F:NEDD8 activating enzyme activity"/>
    <property type="evidence" value="ECO:0007669"/>
    <property type="project" value="UniProtKB-UniRule"/>
</dbReference>
<dbReference type="GO" id="GO:0005737">
    <property type="term" value="C:cytoplasm"/>
    <property type="evidence" value="ECO:0007669"/>
    <property type="project" value="TreeGrafter"/>
</dbReference>
<reference evidence="7 8" key="1">
    <citation type="submission" date="2017-04" db="EMBL/GenBank/DDBJ databases">
        <title>Draft genome sequence of Marssonina coronaria NL1: causal agent of apple blotch.</title>
        <authorList>
            <person name="Cheng Q."/>
        </authorList>
    </citation>
    <scope>NUCLEOTIDE SEQUENCE [LARGE SCALE GENOMIC DNA]</scope>
    <source>
        <strain evidence="7 8">NL1</strain>
    </source>
</reference>
<evidence type="ECO:0000256" key="4">
    <source>
        <dbReference type="PIRNR" id="PIRNR039099"/>
    </source>
</evidence>
<dbReference type="InterPro" id="IPR045886">
    <property type="entry name" value="ThiF/MoeB/HesA"/>
</dbReference>
<evidence type="ECO:0000313" key="8">
    <source>
        <dbReference type="Proteomes" id="UP000242519"/>
    </source>
</evidence>
<dbReference type="Gene3D" id="3.40.50.720">
    <property type="entry name" value="NAD(P)-binding Rossmann-like Domain"/>
    <property type="match status" value="2"/>
</dbReference>
<dbReference type="PANTHER" id="PTHR10953">
    <property type="entry name" value="UBIQUITIN-ACTIVATING ENZYME E1"/>
    <property type="match status" value="1"/>
</dbReference>
<dbReference type="Pfam" id="PF00899">
    <property type="entry name" value="ThiF"/>
    <property type="match status" value="1"/>
</dbReference>
<comment type="function">
    <text evidence="4">Regulatory subunit of the dimeric UBA3-ULA1 E1 enzyme.</text>
</comment>
<dbReference type="AlphaFoldDB" id="A0A218Z536"/>
<dbReference type="Proteomes" id="UP000242519">
    <property type="component" value="Unassembled WGS sequence"/>
</dbReference>
<dbReference type="EMBL" id="MZNU01000188">
    <property type="protein sequence ID" value="OWP03169.1"/>
    <property type="molecule type" value="Genomic_DNA"/>
</dbReference>
<comment type="similarity">
    <text evidence="2 4">Belongs to the ubiquitin-activating E1 family. ULA1 subfamily.</text>
</comment>
<dbReference type="InParanoid" id="A0A218Z536"/>
<keyword evidence="8" id="KW-1185">Reference proteome</keyword>